<gene>
    <name evidence="3" type="ORF">SSLN_LOCUS12512</name>
</gene>
<dbReference type="PROSITE" id="PS51462">
    <property type="entry name" value="NUDIX"/>
    <property type="match status" value="1"/>
</dbReference>
<organism evidence="5">
    <name type="scientific">Schistocephalus solidus</name>
    <name type="common">Tapeworm</name>
    <dbReference type="NCBI Taxonomy" id="70667"/>
    <lineage>
        <taxon>Eukaryota</taxon>
        <taxon>Metazoa</taxon>
        <taxon>Spiralia</taxon>
        <taxon>Lophotrochozoa</taxon>
        <taxon>Platyhelminthes</taxon>
        <taxon>Cestoda</taxon>
        <taxon>Eucestoda</taxon>
        <taxon>Diphyllobothriidea</taxon>
        <taxon>Diphyllobothriidae</taxon>
        <taxon>Schistocephalus</taxon>
    </lineage>
</organism>
<dbReference type="Gene3D" id="3.90.79.10">
    <property type="entry name" value="Nucleoside Triphosphate Pyrophosphohydrolase"/>
    <property type="match status" value="1"/>
</dbReference>
<dbReference type="Pfam" id="PF00293">
    <property type="entry name" value="NUDIX"/>
    <property type="match status" value="1"/>
</dbReference>
<dbReference type="Proteomes" id="UP000275846">
    <property type="component" value="Unassembled WGS sequence"/>
</dbReference>
<feature type="domain" description="Nudix hydrolase" evidence="2">
    <location>
        <begin position="20"/>
        <end position="144"/>
    </location>
</feature>
<reference evidence="5" key="1">
    <citation type="submission" date="2016-06" db="UniProtKB">
        <authorList>
            <consortium name="WormBaseParasite"/>
        </authorList>
    </citation>
    <scope>IDENTIFICATION</scope>
</reference>
<reference evidence="3 4" key="2">
    <citation type="submission" date="2018-11" db="EMBL/GenBank/DDBJ databases">
        <authorList>
            <consortium name="Pathogen Informatics"/>
        </authorList>
    </citation>
    <scope>NUCLEOTIDE SEQUENCE [LARGE SCALE GENOMIC DNA]</scope>
    <source>
        <strain evidence="3 4">NST_G2</strain>
    </source>
</reference>
<proteinExistence type="predicted"/>
<dbReference type="AlphaFoldDB" id="A0A183T7R4"/>
<name>A0A183T7R4_SCHSO</name>
<evidence type="ECO:0000313" key="3">
    <source>
        <dbReference type="EMBL" id="VDL98897.1"/>
    </source>
</evidence>
<dbReference type="GO" id="GO:0044715">
    <property type="term" value="F:8-oxo-dGDP phosphatase activity"/>
    <property type="evidence" value="ECO:0007669"/>
    <property type="project" value="TreeGrafter"/>
</dbReference>
<evidence type="ECO:0000313" key="4">
    <source>
        <dbReference type="Proteomes" id="UP000275846"/>
    </source>
</evidence>
<dbReference type="PANTHER" id="PTHR22769:SF56">
    <property type="entry name" value="8-OXO-DGDP PHOSPHATASE NUDT18"/>
    <property type="match status" value="1"/>
</dbReference>
<dbReference type="EMBL" id="UYSU01037328">
    <property type="protein sequence ID" value="VDL98897.1"/>
    <property type="molecule type" value="Genomic_DNA"/>
</dbReference>
<keyword evidence="1" id="KW-0378">Hydrolase</keyword>
<evidence type="ECO:0000256" key="1">
    <source>
        <dbReference type="ARBA" id="ARBA00022801"/>
    </source>
</evidence>
<dbReference type="InterPro" id="IPR000086">
    <property type="entry name" value="NUDIX_hydrolase_dom"/>
</dbReference>
<accession>A0A183T7R4</accession>
<dbReference type="GO" id="GO:0044716">
    <property type="term" value="F:8-oxo-GDP phosphatase activity"/>
    <property type="evidence" value="ECO:0007669"/>
    <property type="project" value="TreeGrafter"/>
</dbReference>
<dbReference type="OrthoDB" id="10005910at2759"/>
<sequence>MNKSLYVLLLAEFVPVINSNYSIVVVGIALAGSSVVLIQEAKSACRGSWYLPAGHVEHHEDLLTAIRREFLEESGLIFEPTGLILVETSHTNWIRFVFVGDVVGGILKKTADKESLQAAWVPFIKIEEAEVKHVKGLQLDDSHNLRLRAPIMRLISQASISQACASRLDLPPPSVLPAHPDSPLTGVFLRLLIEVRHQAPLSTTTTAAPLPPEAPLAANTGAHYVISTDTASRFPLIRVNHRTIKQTILRFLKLIFSGLGYEVTTRPTTSPNHLLWSPNSTAVLGVEFAGTPRKAVQPTDGFCLTLFLSLSPPPREPFLGSTAATNQHQVLPSWQSQTTCALATGFLLCRLWHASGNIIVSLSERDKILLFSLLDLRAGTCCRISLPT</sequence>
<protein>
    <submittedName>
        <fullName evidence="5">8-oxo-dGDP phosphatase NUDT18</fullName>
    </submittedName>
</protein>
<evidence type="ECO:0000313" key="5">
    <source>
        <dbReference type="WBParaSite" id="SSLN_0001298201-mRNA-1"/>
    </source>
</evidence>
<dbReference type="PROSITE" id="PS00893">
    <property type="entry name" value="NUDIX_BOX"/>
    <property type="match status" value="1"/>
</dbReference>
<dbReference type="STRING" id="70667.A0A183T7R4"/>
<dbReference type="SUPFAM" id="SSF55811">
    <property type="entry name" value="Nudix"/>
    <property type="match status" value="1"/>
</dbReference>
<keyword evidence="4" id="KW-1185">Reference proteome</keyword>
<evidence type="ECO:0000259" key="2">
    <source>
        <dbReference type="PROSITE" id="PS51462"/>
    </source>
</evidence>
<dbReference type="InterPro" id="IPR020084">
    <property type="entry name" value="NUDIX_hydrolase_CS"/>
</dbReference>
<dbReference type="InterPro" id="IPR015797">
    <property type="entry name" value="NUDIX_hydrolase-like_dom_sf"/>
</dbReference>
<dbReference type="WBParaSite" id="SSLN_0001298201-mRNA-1">
    <property type="protein sequence ID" value="SSLN_0001298201-mRNA-1"/>
    <property type="gene ID" value="SSLN_0001298201"/>
</dbReference>
<dbReference type="PANTHER" id="PTHR22769">
    <property type="entry name" value="MUTT/NUDIX HYDROLASE"/>
    <property type="match status" value="1"/>
</dbReference>